<evidence type="ECO:0000256" key="11">
    <source>
        <dbReference type="ARBA" id="ARBA00023098"/>
    </source>
</evidence>
<dbReference type="SUPFAM" id="SSF53474">
    <property type="entry name" value="alpha/beta-Hydrolases"/>
    <property type="match status" value="1"/>
</dbReference>
<dbReference type="EMBL" id="LGRX02017051">
    <property type="protein sequence ID" value="KAK3261240.1"/>
    <property type="molecule type" value="Genomic_DNA"/>
</dbReference>
<evidence type="ECO:0000313" key="18">
    <source>
        <dbReference type="Proteomes" id="UP001190700"/>
    </source>
</evidence>
<evidence type="ECO:0000256" key="12">
    <source>
        <dbReference type="ARBA" id="ARBA00023136"/>
    </source>
</evidence>
<evidence type="ECO:0000256" key="14">
    <source>
        <dbReference type="ARBA" id="ARBA00026104"/>
    </source>
</evidence>
<evidence type="ECO:0000256" key="10">
    <source>
        <dbReference type="ARBA" id="ARBA00022989"/>
    </source>
</evidence>
<dbReference type="GO" id="GO:0005886">
    <property type="term" value="C:plasma membrane"/>
    <property type="evidence" value="ECO:0007669"/>
    <property type="project" value="UniProtKB-SubCell"/>
</dbReference>
<organism evidence="16 18">
    <name type="scientific">Cymbomonas tetramitiformis</name>
    <dbReference type="NCBI Taxonomy" id="36881"/>
    <lineage>
        <taxon>Eukaryota</taxon>
        <taxon>Viridiplantae</taxon>
        <taxon>Chlorophyta</taxon>
        <taxon>Pyramimonadophyceae</taxon>
        <taxon>Pyramimonadales</taxon>
        <taxon>Pyramimonadaceae</taxon>
        <taxon>Cymbomonas</taxon>
    </lineage>
</organism>
<evidence type="ECO:0000256" key="7">
    <source>
        <dbReference type="ARBA" id="ARBA00022801"/>
    </source>
</evidence>
<reference evidence="16" key="2">
    <citation type="submission" date="2023-06" db="EMBL/GenBank/DDBJ databases">
        <title>Long-read-based genome assembly of the green algal bacterivore Cymbomonas tetramitiformis.</title>
        <authorList>
            <person name="Gyaltshen Y."/>
            <person name="Rozenberg A."/>
            <person name="Paasch A."/>
            <person name="Burns J.A."/>
            <person name="Warring S."/>
            <person name="Larson R."/>
            <person name="Maurer-Alcala X."/>
            <person name="Dacks J."/>
            <person name="Kim E."/>
        </authorList>
    </citation>
    <scope>NUCLEOTIDE SEQUENCE</scope>
    <source>
        <strain evidence="16">PLY_AMNH</strain>
    </source>
</reference>
<dbReference type="CDD" id="cd00519">
    <property type="entry name" value="Lipase_3"/>
    <property type="match status" value="1"/>
</dbReference>
<dbReference type="GO" id="GO:0046340">
    <property type="term" value="P:diacylglycerol catabolic process"/>
    <property type="evidence" value="ECO:0007669"/>
    <property type="project" value="TreeGrafter"/>
</dbReference>
<dbReference type="GO" id="GO:0046872">
    <property type="term" value="F:metal ion binding"/>
    <property type="evidence" value="ECO:0007669"/>
    <property type="project" value="UniProtKB-KW"/>
</dbReference>
<comment type="subcellular location">
    <subcellularLocation>
        <location evidence="2">Cell membrane</location>
        <topology evidence="2">Multi-pass membrane protein</topology>
    </subcellularLocation>
</comment>
<accession>A0AAE0FKL2</accession>
<dbReference type="InterPro" id="IPR002921">
    <property type="entry name" value="Fungal_lipase-type"/>
</dbReference>
<keyword evidence="18" id="KW-1185">Reference proteome</keyword>
<dbReference type="GO" id="GO:0016298">
    <property type="term" value="F:lipase activity"/>
    <property type="evidence" value="ECO:0007669"/>
    <property type="project" value="TreeGrafter"/>
</dbReference>
<keyword evidence="4" id="KW-0597">Phosphoprotein</keyword>
<keyword evidence="11" id="KW-0443">Lipid metabolism</keyword>
<keyword evidence="3" id="KW-1003">Cell membrane</keyword>
<keyword evidence="5" id="KW-0812">Transmembrane</keyword>
<evidence type="ECO:0000256" key="13">
    <source>
        <dbReference type="ARBA" id="ARBA00024531"/>
    </source>
</evidence>
<sequence>MVLEQLEKLPEWQVVITGHSLGAGVAALLALQWRSEMPAVQCYAFAPPCTMSIELARATASFITSVILKDDFVCR</sequence>
<keyword evidence="12" id="KW-0472">Membrane</keyword>
<dbReference type="PANTHER" id="PTHR45792">
    <property type="entry name" value="DIACYLGLYCEROL LIPASE HOMOLOG-RELATED"/>
    <property type="match status" value="1"/>
</dbReference>
<dbReference type="EMBL" id="LGRX02014285">
    <property type="protein sequence ID" value="KAK3264899.1"/>
    <property type="molecule type" value="Genomic_DNA"/>
</dbReference>
<dbReference type="PANTHER" id="PTHR45792:SF8">
    <property type="entry name" value="DIACYLGLYCEROL LIPASE-ALPHA"/>
    <property type="match status" value="1"/>
</dbReference>
<dbReference type="Gene3D" id="3.40.50.1820">
    <property type="entry name" value="alpha/beta hydrolase"/>
    <property type="match status" value="1"/>
</dbReference>
<evidence type="ECO:0000256" key="4">
    <source>
        <dbReference type="ARBA" id="ARBA00022553"/>
    </source>
</evidence>
<evidence type="ECO:0000313" key="16">
    <source>
        <dbReference type="EMBL" id="KAK3261240.1"/>
    </source>
</evidence>
<keyword evidence="6" id="KW-0479">Metal-binding</keyword>
<keyword evidence="8" id="KW-0106">Calcium</keyword>
<gene>
    <name evidence="17" type="ORF">CYMTET_26387</name>
    <name evidence="16" type="ORF">CYMTET_29844</name>
</gene>
<dbReference type="EC" id="3.1.1.116" evidence="14"/>
<evidence type="ECO:0000256" key="6">
    <source>
        <dbReference type="ARBA" id="ARBA00022723"/>
    </source>
</evidence>
<dbReference type="InterPro" id="IPR029058">
    <property type="entry name" value="AB_hydrolase_fold"/>
</dbReference>
<dbReference type="AlphaFoldDB" id="A0AAE0FKL2"/>
<protein>
    <recommendedName>
        <fullName evidence="14">sn-1-specific diacylglycerol lipase</fullName>
        <ecNumber evidence="14">3.1.1.116</ecNumber>
    </recommendedName>
</protein>
<keyword evidence="9" id="KW-0442">Lipid degradation</keyword>
<dbReference type="Proteomes" id="UP001190700">
    <property type="component" value="Unassembled WGS sequence"/>
</dbReference>
<dbReference type="InterPro" id="IPR052214">
    <property type="entry name" value="DAG_Lipase-Related"/>
</dbReference>
<comment type="caution">
    <text evidence="16">The sequence shown here is derived from an EMBL/GenBank/DDBJ whole genome shotgun (WGS) entry which is preliminary data.</text>
</comment>
<reference evidence="16 18" key="1">
    <citation type="journal article" date="2015" name="Genome Biol. Evol.">
        <title>Comparative Genomics of a Bacterivorous Green Alga Reveals Evolutionary Causalities and Consequences of Phago-Mixotrophic Mode of Nutrition.</title>
        <authorList>
            <person name="Burns J.A."/>
            <person name="Paasch A."/>
            <person name="Narechania A."/>
            <person name="Kim E."/>
        </authorList>
    </citation>
    <scope>NUCLEOTIDE SEQUENCE [LARGE SCALE GENOMIC DNA]</scope>
    <source>
        <strain evidence="16">PLY_AMNH</strain>
    </source>
</reference>
<keyword evidence="7" id="KW-0378">Hydrolase</keyword>
<evidence type="ECO:0000256" key="8">
    <source>
        <dbReference type="ARBA" id="ARBA00022837"/>
    </source>
</evidence>
<feature type="domain" description="Fungal lipase-type" evidence="15">
    <location>
        <begin position="3"/>
        <end position="74"/>
    </location>
</feature>
<evidence type="ECO:0000313" key="17">
    <source>
        <dbReference type="EMBL" id="KAK3264899.1"/>
    </source>
</evidence>
<name>A0AAE0FKL2_9CHLO</name>
<evidence type="ECO:0000259" key="15">
    <source>
        <dbReference type="Pfam" id="PF01764"/>
    </source>
</evidence>
<evidence type="ECO:0000256" key="1">
    <source>
        <dbReference type="ARBA" id="ARBA00001913"/>
    </source>
</evidence>
<dbReference type="Pfam" id="PF01764">
    <property type="entry name" value="Lipase_3"/>
    <property type="match status" value="1"/>
</dbReference>
<evidence type="ECO:0000256" key="3">
    <source>
        <dbReference type="ARBA" id="ARBA00022475"/>
    </source>
</evidence>
<evidence type="ECO:0000256" key="5">
    <source>
        <dbReference type="ARBA" id="ARBA00022692"/>
    </source>
</evidence>
<proteinExistence type="predicted"/>
<evidence type="ECO:0000256" key="2">
    <source>
        <dbReference type="ARBA" id="ARBA00004651"/>
    </source>
</evidence>
<keyword evidence="10" id="KW-1133">Transmembrane helix</keyword>
<evidence type="ECO:0000256" key="9">
    <source>
        <dbReference type="ARBA" id="ARBA00022963"/>
    </source>
</evidence>
<comment type="catalytic activity">
    <reaction evidence="13">
        <text>a 1,2-diacyl-sn-glycerol + H2O = a 2-acylglycerol + a fatty acid + H(+)</text>
        <dbReference type="Rhea" id="RHEA:33275"/>
        <dbReference type="ChEBI" id="CHEBI:15377"/>
        <dbReference type="ChEBI" id="CHEBI:15378"/>
        <dbReference type="ChEBI" id="CHEBI:17389"/>
        <dbReference type="ChEBI" id="CHEBI:17815"/>
        <dbReference type="ChEBI" id="CHEBI:28868"/>
        <dbReference type="EC" id="3.1.1.116"/>
    </reaction>
    <physiologicalReaction direction="left-to-right" evidence="13">
        <dbReference type="Rhea" id="RHEA:33276"/>
    </physiologicalReaction>
</comment>
<comment type="cofactor">
    <cofactor evidence="1">
        <name>Ca(2+)</name>
        <dbReference type="ChEBI" id="CHEBI:29108"/>
    </cofactor>
</comment>
<dbReference type="GO" id="GO:0019369">
    <property type="term" value="P:arachidonate metabolic process"/>
    <property type="evidence" value="ECO:0007669"/>
    <property type="project" value="TreeGrafter"/>
</dbReference>